<accession>A0A7X8SHE7</accession>
<dbReference type="RefSeq" id="WP_168880947.1">
    <property type="nucleotide sequence ID" value="NZ_JABAIL010000001.1"/>
</dbReference>
<evidence type="ECO:0000313" key="7">
    <source>
        <dbReference type="EMBL" id="NLR90239.1"/>
    </source>
</evidence>
<keyword evidence="2" id="KW-1003">Cell membrane</keyword>
<dbReference type="EMBL" id="JABAIL010000001">
    <property type="protein sequence ID" value="NLR90239.1"/>
    <property type="molecule type" value="Genomic_DNA"/>
</dbReference>
<dbReference type="InterPro" id="IPR004960">
    <property type="entry name" value="LipA_acyltrans"/>
</dbReference>
<keyword evidence="8" id="KW-1185">Reference proteome</keyword>
<reference evidence="7 8" key="1">
    <citation type="submission" date="2020-04" db="EMBL/GenBank/DDBJ databases">
        <title>Flammeovirga sp. SR4, a novel species isolated from seawater.</title>
        <authorList>
            <person name="Wang X."/>
        </authorList>
    </citation>
    <scope>NUCLEOTIDE SEQUENCE [LARGE SCALE GENOMIC DNA]</scope>
    <source>
        <strain evidence="7 8">SR4</strain>
    </source>
</reference>
<gene>
    <name evidence="7" type="ORF">HGP29_03430</name>
</gene>
<dbReference type="Proteomes" id="UP000585050">
    <property type="component" value="Unassembled WGS sequence"/>
</dbReference>
<comment type="subcellular location">
    <subcellularLocation>
        <location evidence="1">Cell inner membrane</location>
    </subcellularLocation>
</comment>
<keyword evidence="5" id="KW-0472">Membrane</keyword>
<evidence type="ECO:0000256" key="2">
    <source>
        <dbReference type="ARBA" id="ARBA00022475"/>
    </source>
</evidence>
<organism evidence="7 8">
    <name type="scientific">Flammeovirga agarivorans</name>
    <dbReference type="NCBI Taxonomy" id="2726742"/>
    <lineage>
        <taxon>Bacteria</taxon>
        <taxon>Pseudomonadati</taxon>
        <taxon>Bacteroidota</taxon>
        <taxon>Cytophagia</taxon>
        <taxon>Cytophagales</taxon>
        <taxon>Flammeovirgaceae</taxon>
        <taxon>Flammeovirga</taxon>
    </lineage>
</organism>
<dbReference type="GO" id="GO:0016746">
    <property type="term" value="F:acyltransferase activity"/>
    <property type="evidence" value="ECO:0007669"/>
    <property type="project" value="UniProtKB-KW"/>
</dbReference>
<dbReference type="Pfam" id="PF03279">
    <property type="entry name" value="Lip_A_acyltrans"/>
    <property type="match status" value="1"/>
</dbReference>
<protein>
    <submittedName>
        <fullName evidence="7">Acetyltransferase</fullName>
    </submittedName>
</protein>
<dbReference type="AlphaFoldDB" id="A0A7X8SHE7"/>
<evidence type="ECO:0000256" key="4">
    <source>
        <dbReference type="ARBA" id="ARBA00022679"/>
    </source>
</evidence>
<evidence type="ECO:0000256" key="5">
    <source>
        <dbReference type="ARBA" id="ARBA00023136"/>
    </source>
</evidence>
<comment type="caution">
    <text evidence="7">The sequence shown here is derived from an EMBL/GenBank/DDBJ whole genome shotgun (WGS) entry which is preliminary data.</text>
</comment>
<dbReference type="GO" id="GO:0009247">
    <property type="term" value="P:glycolipid biosynthetic process"/>
    <property type="evidence" value="ECO:0007669"/>
    <property type="project" value="UniProtKB-ARBA"/>
</dbReference>
<name>A0A7X8SHE7_9BACT</name>
<evidence type="ECO:0000256" key="6">
    <source>
        <dbReference type="ARBA" id="ARBA00023315"/>
    </source>
</evidence>
<keyword evidence="6" id="KW-0012">Acyltransferase</keyword>
<dbReference type="CDD" id="cd07984">
    <property type="entry name" value="LPLAT_LABLAT-like"/>
    <property type="match status" value="1"/>
</dbReference>
<keyword evidence="4 7" id="KW-0808">Transferase</keyword>
<evidence type="ECO:0000313" key="8">
    <source>
        <dbReference type="Proteomes" id="UP000585050"/>
    </source>
</evidence>
<evidence type="ECO:0000256" key="3">
    <source>
        <dbReference type="ARBA" id="ARBA00022519"/>
    </source>
</evidence>
<keyword evidence="3" id="KW-0997">Cell inner membrane</keyword>
<dbReference type="PANTHER" id="PTHR30606">
    <property type="entry name" value="LIPID A BIOSYNTHESIS LAUROYL ACYLTRANSFERASE"/>
    <property type="match status" value="1"/>
</dbReference>
<dbReference type="PANTHER" id="PTHR30606:SF10">
    <property type="entry name" value="PHOSPHATIDYLINOSITOL MANNOSIDE ACYLTRANSFERASE"/>
    <property type="match status" value="1"/>
</dbReference>
<evidence type="ECO:0000256" key="1">
    <source>
        <dbReference type="ARBA" id="ARBA00004533"/>
    </source>
</evidence>
<dbReference type="GO" id="GO:0005886">
    <property type="term" value="C:plasma membrane"/>
    <property type="evidence" value="ECO:0007669"/>
    <property type="project" value="UniProtKB-SubCell"/>
</dbReference>
<proteinExistence type="predicted"/>
<sequence length="288" mass="33413">MFFIQLLSKIPFSLLHIISTFLAFVTGKIIRYRRDVVAENIKIAFPEKSEAEHKKIVDGFYTNLSDVALESIKSLSMSKEDMKQHFKVKNPEVFNKFHDKNQPVILMCGHVCNWEWQMTGFAANFDFGFGAVYKPLEGKFSEQLMQQIRSRFGGYVVPMANTMRQILVRKKKGENFGFGMVSDQSPPGYDRKRIWIDFFGRPSAFFAGPEVITGSMKIPVIYSRIIRTGRSQYEAELFEIYDGGEYEKGSNLVLTKYAQLVEENIKAQPSNWLWSHKRWKYTKEEMGE</sequence>